<keyword evidence="1" id="KW-0175">Coiled coil</keyword>
<feature type="coiled-coil region" evidence="1">
    <location>
        <begin position="30"/>
        <end position="80"/>
    </location>
</feature>
<protein>
    <recommendedName>
        <fullName evidence="4">Methyltransferase type 11 domain-containing protein</fullName>
    </recommendedName>
</protein>
<gene>
    <name evidence="2" type="ORF">K1W68_10445</name>
</gene>
<dbReference type="AlphaFoldDB" id="A0AAW5EUE2"/>
<evidence type="ECO:0008006" key="4">
    <source>
        <dbReference type="Google" id="ProtNLM"/>
    </source>
</evidence>
<reference evidence="2" key="1">
    <citation type="journal article" date="2021" name="Polymers (Basel)">
        <title>Highly Stretchable Bacterial Cellulose Produced by Komagataeibacter hansenii SI1.</title>
        <authorList>
            <person name="Cielecka I."/>
            <person name="Ryngajllo M."/>
            <person name="Maniukiewicz W."/>
            <person name="Bielecki S."/>
        </authorList>
    </citation>
    <scope>NUCLEOTIDE SEQUENCE</scope>
    <source>
        <strain evidence="2">SI1</strain>
    </source>
</reference>
<proteinExistence type="predicted"/>
<dbReference type="Proteomes" id="UP001202887">
    <property type="component" value="Unassembled WGS sequence"/>
</dbReference>
<dbReference type="SUPFAM" id="SSF53335">
    <property type="entry name" value="S-adenosyl-L-methionine-dependent methyltransferases"/>
    <property type="match status" value="1"/>
</dbReference>
<sequence>MKKIFQKPAGIIPPLPIREWVEKRVQFAIAESVAQAHQESKQQLAEVKSEIQDYLQSSIAESIAQAYQNSKQEIAEFNSKIQADLQSSITESVARAHQDSKQQIAEFDSKIQASIADLADKSYVERRVKLSILEVQGFFDQNVETVSTSLRAIGKVICELQDLTKENSRIVPKIQNEIQELQEKVKNISHFLKSMQMENFGEGHVKLDNACSSTNQPPSAPKIINQAKLDAMKPDGIRLNVGCDHIPLEGYLNVNGRELPGIDIVCDAHSIPFENGSIKEILSVHLVEHFPANVLESVILPHWFTLLETGGTLVTVASDGGAMLEAVNAGTMSYEDFREVLFGGQEYDNDFHYNMLTVDSFSALLNHVGFSDVKLEYSGKRNGKCFEFRVTARKP</sequence>
<comment type="caution">
    <text evidence="2">The sequence shown here is derived from an EMBL/GenBank/DDBJ whole genome shotgun (WGS) entry which is preliminary data.</text>
</comment>
<evidence type="ECO:0000313" key="2">
    <source>
        <dbReference type="EMBL" id="MCJ8354402.1"/>
    </source>
</evidence>
<dbReference type="InterPro" id="IPR029063">
    <property type="entry name" value="SAM-dependent_MTases_sf"/>
</dbReference>
<reference evidence="2" key="2">
    <citation type="submission" date="2022-03" db="EMBL/GenBank/DDBJ databases">
        <authorList>
            <person name="Ryngajllo M."/>
            <person name="Jacek P."/>
            <person name="Kubiak K."/>
        </authorList>
    </citation>
    <scope>NUCLEOTIDE SEQUENCE</scope>
    <source>
        <strain evidence="2">SI1</strain>
    </source>
</reference>
<accession>A0AAW5EUE2</accession>
<evidence type="ECO:0000313" key="3">
    <source>
        <dbReference type="Proteomes" id="UP001202887"/>
    </source>
</evidence>
<dbReference type="RefSeq" id="WP_247067255.1">
    <property type="nucleotide sequence ID" value="NZ_CP094848.1"/>
</dbReference>
<evidence type="ECO:0000256" key="1">
    <source>
        <dbReference type="SAM" id="Coils"/>
    </source>
</evidence>
<name>A0AAW5EUE2_NOVHA</name>
<dbReference type="EMBL" id="JAIBCX010000025">
    <property type="protein sequence ID" value="MCJ8354402.1"/>
    <property type="molecule type" value="Genomic_DNA"/>
</dbReference>
<organism evidence="2 3">
    <name type="scientific">Novacetimonas hansenii</name>
    <name type="common">Komagataeibacter hansenii</name>
    <dbReference type="NCBI Taxonomy" id="436"/>
    <lineage>
        <taxon>Bacteria</taxon>
        <taxon>Pseudomonadati</taxon>
        <taxon>Pseudomonadota</taxon>
        <taxon>Alphaproteobacteria</taxon>
        <taxon>Acetobacterales</taxon>
        <taxon>Acetobacteraceae</taxon>
        <taxon>Novacetimonas</taxon>
    </lineage>
</organism>
<dbReference type="Gene3D" id="3.40.50.150">
    <property type="entry name" value="Vaccinia Virus protein VP39"/>
    <property type="match status" value="1"/>
</dbReference>